<keyword evidence="9" id="KW-0479">Metal-binding</keyword>
<dbReference type="InterPro" id="IPR002328">
    <property type="entry name" value="ADH_Zn_CS"/>
</dbReference>
<dbReference type="GO" id="GO:0008270">
    <property type="term" value="F:zinc ion binding"/>
    <property type="evidence" value="ECO:0007669"/>
    <property type="project" value="InterPro"/>
</dbReference>
<dbReference type="Pfam" id="PF08240">
    <property type="entry name" value="ADH_N"/>
    <property type="match status" value="1"/>
</dbReference>
<dbReference type="InterPro" id="IPR020806">
    <property type="entry name" value="PKS_PP-bd"/>
</dbReference>
<dbReference type="InterPro" id="IPR042104">
    <property type="entry name" value="PKS_dehydratase_sf"/>
</dbReference>
<dbReference type="InterPro" id="IPR036736">
    <property type="entry name" value="ACP-like_sf"/>
</dbReference>
<evidence type="ECO:0000256" key="2">
    <source>
        <dbReference type="ARBA" id="ARBA00022553"/>
    </source>
</evidence>
<dbReference type="Pfam" id="PF08659">
    <property type="entry name" value="KR"/>
    <property type="match status" value="1"/>
</dbReference>
<dbReference type="InterPro" id="IPR049551">
    <property type="entry name" value="PKS_DH_C"/>
</dbReference>
<evidence type="ECO:0000259" key="12">
    <source>
        <dbReference type="PROSITE" id="PS52019"/>
    </source>
</evidence>
<dbReference type="PROSITE" id="PS01162">
    <property type="entry name" value="QOR_ZETA_CRYSTAL"/>
    <property type="match status" value="1"/>
</dbReference>
<protein>
    <submittedName>
        <fullName evidence="13">Acyl transferase domain-containing protein</fullName>
    </submittedName>
</protein>
<dbReference type="InterPro" id="IPR014031">
    <property type="entry name" value="Ketoacyl_synth_C"/>
</dbReference>
<evidence type="ECO:0000256" key="3">
    <source>
        <dbReference type="ARBA" id="ARBA00022679"/>
    </source>
</evidence>
<evidence type="ECO:0000256" key="4">
    <source>
        <dbReference type="ARBA" id="ARBA00022857"/>
    </source>
</evidence>
<dbReference type="PROSITE" id="PS50075">
    <property type="entry name" value="CARRIER"/>
    <property type="match status" value="1"/>
</dbReference>
<keyword evidence="9" id="KW-0862">Zinc</keyword>
<dbReference type="Pfam" id="PF02801">
    <property type="entry name" value="Ketoacyl-synt_C"/>
    <property type="match status" value="1"/>
</dbReference>
<organism evidence="13 14">
    <name type="scientific">Nocardia tenerifensis</name>
    <dbReference type="NCBI Taxonomy" id="228006"/>
    <lineage>
        <taxon>Bacteria</taxon>
        <taxon>Bacillati</taxon>
        <taxon>Actinomycetota</taxon>
        <taxon>Actinomycetes</taxon>
        <taxon>Mycobacteriales</taxon>
        <taxon>Nocardiaceae</taxon>
        <taxon>Nocardia</taxon>
    </lineage>
</organism>
<dbReference type="SUPFAM" id="SSF47336">
    <property type="entry name" value="ACP-like"/>
    <property type="match status" value="1"/>
</dbReference>
<dbReference type="InterPro" id="IPR016039">
    <property type="entry name" value="Thiolase-like"/>
</dbReference>
<dbReference type="InterPro" id="IPR016036">
    <property type="entry name" value="Malonyl_transacylase_ACP-bd"/>
</dbReference>
<dbReference type="GO" id="GO:0031177">
    <property type="term" value="F:phosphopantetheine binding"/>
    <property type="evidence" value="ECO:0007669"/>
    <property type="project" value="InterPro"/>
</dbReference>
<sequence length="2100" mass="223685">MTFSEVHGEREASDQIAIVGMGCRFPGGVQDVAGFWDVLCAKKDAVVEVPADRWSLDKFYDPDPEAPGRMYSRRGGFLTDSLWDFDPEFFGISPREASIIDPQQRLLLEVCWEALDDAGLAARVAGRAVGVYIGAFTSDNAVGRITPAARLFISAHTPLSYTFTLLSNRLSYALDLRGPSMTIDTACSSSLVAVHQARRAILAGECESALAGGVNLMLQPETSVSMSKGRFLSADGRCKAFDASADGYGRGEGAGIVVLKRLDAALRDGDRVYAIVRGTGVNQDGRTAAIPVPNPAAQAELARAVCAEAGIAPREVCYVEAHGTGTPVGDPLEMDALGAVYGTASGRERPLEVGSVKATLGHLEAAAGIAGLIKSALTVYHRRVAPQGWLERLNPRIPFEELNIRVPTEVRELSDTAAVLAAVNSFGYGGTNAHAIVQAPQPLPAEPAPEVFPVLPISARTPDATRELARRFAAMIDRRRDVDALVAAAWTRRTHHPFRAAFDFSDATDLHTKLQNFAMGADRPPLRAYTGPAARPVFVFSGMGPQWWRMGRDLLVADGVFARTARRVDAEFFAISGWSLLDELLRPEEESRVTATEVAQSANFLIQVSLAAELTELGVRPAAIVGHSVGEVSAAYVSGMLSLRDALLVSYHRGRLQATAGGAMLAVGLPEHEAVQLISGIGGVSVAAVNSPTAVTLAGDRGAIARVQERLDETDAFVRVLDVEVGYHSHLMDSILGELRSALADLAPREPVTPLFSTVTGGRVSGPEWGAEYWCRNVRRPVRFADAAGALIADGRRVFLEIGPHPVLSGNIREMLVRAGETGTSIGTLSRKEGDLVGLRRAIAELYIVGALDGSGVPGGVALARHAPLPAYPWQKTRVWTETESVLRDRLGADIRYPMLGERPEPAAAEWVAGLSVSALPWLHDHIVGGAVVLPGAAYLDAALSAAALRTGREELALEDVRFVTPLVIDAHDVPVLRSTVEESTKRFTMTARPAQGTTWTLHATGRLVEGPLRPIPVELPVLDDTTTISGAELYPVLAEHGLAYGPAFQGIVEARVGADFVVAQIDASAAKNSAHLAHPTVLDAALQCVAALATRSSGDFAGAIVPTEIRTVRRFGPIPPTATVLVRRRADALCADVDILDADGAQVLALGDVRFRAVSPPLPMLDRLARVFYEPRWERLDELAAESPETPVREFGVVVALGDSATVRARAIAAGWPEAVVLEVADAAGPDLGTDVAIALRAGLADDEVDRTRLTVVAGDEYPASDNVYALARIASAAAVLDDTADDARAGEICAALVTVHGLCLPEAGPADLDLSHGALVGARRSLFNEQPSLRWRLIDTEPDTPVDHIVGEILHGTMDLDEVCLRSGARWMQCLRDTLPDRLRRRDEELAPDDPEASFALEQPRTRLLRDLVWREAERTPPGHGEIEIRLDALGLNPKDAYKLLGVLTDEYLDGTFFGREIGHEGGGTVVRVGEGVSGLAVGDRVVVSARDMARRFLTTDQNFAVVVPPEWEPGMCSSWLAFLTAEIALVDAARLRPDEVVLVHGGAGGVGMAAIQVARRLGATVIATAGSDERRAHVLAAGADHAIDSRTVTFVDEVMRITDGAGADVVLSSVPGEFVRQNLHAAAEFGRVVEIGKADIYGGGVLDLRPFDRNLSFVAVDLDRLMRLRPWVIRRHTLELVEKLKDGTYEHLPFHTYPSSEAAAAFEAVVRPKRIGRVVLDLDRRPEVRRRPPRIEINSAASYLVTGGFGAFGLATARWLVRCGARHLVLVGRRGATDPAAERQISEFFAAGVEVVEEKADVADYEAVTALLARAATREAPLRGVFHAAGIVDNTAAASLTWERIAQVFAGKLDGARNLDTAVRAAGIELDHFVLWSSVSGLLGGFPQLAYAAANAALQALAQQRIRRGEPALCLDWGSMAGGGMAEADADTVRYLAAVGLRPIPMDAATDYLGECLRLGVAHASIIDLDWTAAAATMPAVTRSARFADYAAGSAAEGGGAALRARIAALPPAERAAAVTAELVEVLAVVMGVSPDAVDVRTPLLELGVDSLMAVEFAARAGRSTGVELAPVHMARALGLGLADIGAKMAEELIRQS</sequence>
<dbReference type="InterPro" id="IPR016035">
    <property type="entry name" value="Acyl_Trfase/lysoPLipase"/>
</dbReference>
<dbReference type="InterPro" id="IPR009081">
    <property type="entry name" value="PP-bd_ACP"/>
</dbReference>
<proteinExistence type="inferred from homology"/>
<keyword evidence="2" id="KW-0597">Phosphoprotein</keyword>
<feature type="domain" description="Ketosynthase family 3 (KS3)" evidence="11">
    <location>
        <begin position="13"/>
        <end position="439"/>
    </location>
</feature>
<keyword evidence="6" id="KW-0511">Multifunctional enzyme</keyword>
<evidence type="ECO:0000313" key="14">
    <source>
        <dbReference type="Proteomes" id="UP000247569"/>
    </source>
</evidence>
<evidence type="ECO:0000256" key="6">
    <source>
        <dbReference type="ARBA" id="ARBA00023268"/>
    </source>
</evidence>
<dbReference type="CDD" id="cd05195">
    <property type="entry name" value="enoyl_red"/>
    <property type="match status" value="1"/>
</dbReference>
<dbReference type="Pfam" id="PF00698">
    <property type="entry name" value="Acyl_transf_1"/>
    <property type="match status" value="1"/>
</dbReference>
<dbReference type="InterPro" id="IPR002364">
    <property type="entry name" value="Quin_OxRdtase/zeta-crystal_CS"/>
</dbReference>
<dbReference type="SMART" id="SM00827">
    <property type="entry name" value="PKS_AT"/>
    <property type="match status" value="1"/>
</dbReference>
<evidence type="ECO:0000256" key="1">
    <source>
        <dbReference type="ARBA" id="ARBA00022450"/>
    </source>
</evidence>
<feature type="domain" description="Carrier" evidence="10">
    <location>
        <begin position="2020"/>
        <end position="2096"/>
    </location>
</feature>
<dbReference type="InterPro" id="IPR018201">
    <property type="entry name" value="Ketoacyl_synth_AS"/>
</dbReference>
<dbReference type="PANTHER" id="PTHR43775:SF37">
    <property type="entry name" value="SI:DKEY-61P9.11"/>
    <property type="match status" value="1"/>
</dbReference>
<evidence type="ECO:0000256" key="7">
    <source>
        <dbReference type="ARBA" id="ARBA00023315"/>
    </source>
</evidence>
<evidence type="ECO:0000256" key="8">
    <source>
        <dbReference type="PROSITE-ProRule" id="PRU01363"/>
    </source>
</evidence>
<feature type="active site" description="Proton donor; for dehydratase activity" evidence="8">
    <location>
        <position position="1084"/>
    </location>
</feature>
<dbReference type="PROSITE" id="PS00606">
    <property type="entry name" value="KS3_1"/>
    <property type="match status" value="1"/>
</dbReference>
<dbReference type="Gene3D" id="3.40.47.10">
    <property type="match status" value="1"/>
</dbReference>
<dbReference type="InterPro" id="IPR011032">
    <property type="entry name" value="GroES-like_sf"/>
</dbReference>
<dbReference type="GO" id="GO:0004315">
    <property type="term" value="F:3-oxoacyl-[acyl-carrier-protein] synthase activity"/>
    <property type="evidence" value="ECO:0007669"/>
    <property type="project" value="InterPro"/>
</dbReference>
<dbReference type="SUPFAM" id="SSF50129">
    <property type="entry name" value="GroES-like"/>
    <property type="match status" value="1"/>
</dbReference>
<dbReference type="SMART" id="SM00822">
    <property type="entry name" value="PKS_KR"/>
    <property type="match status" value="1"/>
</dbReference>
<gene>
    <name evidence="13" type="ORF">DFR70_102966</name>
</gene>
<dbReference type="GO" id="GO:0016491">
    <property type="term" value="F:oxidoreductase activity"/>
    <property type="evidence" value="ECO:0007669"/>
    <property type="project" value="UniProtKB-KW"/>
</dbReference>
<keyword evidence="3 13" id="KW-0808">Transferase</keyword>
<dbReference type="PROSITE" id="PS52004">
    <property type="entry name" value="KS3_2"/>
    <property type="match status" value="1"/>
</dbReference>
<comment type="similarity">
    <text evidence="9">Belongs to the zinc-containing alcohol dehydrogenase family.</text>
</comment>
<dbReference type="InterPro" id="IPR032821">
    <property type="entry name" value="PKS_assoc"/>
</dbReference>
<dbReference type="InterPro" id="IPR013154">
    <property type="entry name" value="ADH-like_N"/>
</dbReference>
<dbReference type="Pfam" id="PF00109">
    <property type="entry name" value="ketoacyl-synt"/>
    <property type="match status" value="1"/>
</dbReference>
<dbReference type="Gene3D" id="3.90.180.10">
    <property type="entry name" value="Medium-chain alcohol dehydrogenases, catalytic domain"/>
    <property type="match status" value="1"/>
</dbReference>
<dbReference type="InterPro" id="IPR013149">
    <property type="entry name" value="ADH-like_C"/>
</dbReference>
<dbReference type="InterPro" id="IPR057326">
    <property type="entry name" value="KR_dom"/>
</dbReference>
<dbReference type="InterPro" id="IPR050091">
    <property type="entry name" value="PKS_NRPS_Biosynth_Enz"/>
</dbReference>
<dbReference type="InterPro" id="IPR036291">
    <property type="entry name" value="NAD(P)-bd_dom_sf"/>
</dbReference>
<dbReference type="SUPFAM" id="SSF55048">
    <property type="entry name" value="Probable ACP-binding domain of malonyl-CoA ACP transacylase"/>
    <property type="match status" value="1"/>
</dbReference>
<dbReference type="SUPFAM" id="SSF52151">
    <property type="entry name" value="FabD/lysophospholipase-like"/>
    <property type="match status" value="1"/>
</dbReference>
<comment type="caution">
    <text evidence="13">The sequence shown here is derived from an EMBL/GenBank/DDBJ whole genome shotgun (WGS) entry which is preliminary data.</text>
</comment>
<dbReference type="SMART" id="SM00826">
    <property type="entry name" value="PKS_DH"/>
    <property type="match status" value="1"/>
</dbReference>
<dbReference type="Gene3D" id="3.40.366.10">
    <property type="entry name" value="Malonyl-Coenzyme A Acyl Carrier Protein, domain 2"/>
    <property type="match status" value="1"/>
</dbReference>
<keyword evidence="4" id="KW-0521">NADP</keyword>
<evidence type="ECO:0000313" key="13">
    <source>
        <dbReference type="EMBL" id="PXX69277.1"/>
    </source>
</evidence>
<dbReference type="InterPro" id="IPR020841">
    <property type="entry name" value="PKS_Beta-ketoAc_synthase_dom"/>
</dbReference>
<dbReference type="Pfam" id="PF16197">
    <property type="entry name" value="KAsynt_C_assoc"/>
    <property type="match status" value="1"/>
</dbReference>
<dbReference type="InterPro" id="IPR049900">
    <property type="entry name" value="PKS_mFAS_DH"/>
</dbReference>
<dbReference type="RefSeq" id="WP_246002801.1">
    <property type="nucleotide sequence ID" value="NZ_QJKF01000002.1"/>
</dbReference>
<comment type="cofactor">
    <cofactor evidence="9">
        <name>Zn(2+)</name>
        <dbReference type="ChEBI" id="CHEBI:29105"/>
    </cofactor>
</comment>
<dbReference type="SUPFAM" id="SSF53901">
    <property type="entry name" value="Thiolase-like"/>
    <property type="match status" value="1"/>
</dbReference>
<dbReference type="FunFam" id="3.40.47.10:FF:000019">
    <property type="entry name" value="Polyketide synthase type I"/>
    <property type="match status" value="1"/>
</dbReference>
<dbReference type="PROSITE" id="PS52019">
    <property type="entry name" value="PKS_MFAS_DH"/>
    <property type="match status" value="1"/>
</dbReference>
<dbReference type="Gene3D" id="3.40.50.720">
    <property type="entry name" value="NAD(P)-binding Rossmann-like Domain"/>
    <property type="match status" value="3"/>
</dbReference>
<accession>A0A318KLF8</accession>
<dbReference type="Gene3D" id="3.30.70.3290">
    <property type="match status" value="1"/>
</dbReference>
<dbReference type="Gene3D" id="1.10.1200.10">
    <property type="entry name" value="ACP-like"/>
    <property type="match status" value="1"/>
</dbReference>
<evidence type="ECO:0000256" key="5">
    <source>
        <dbReference type="ARBA" id="ARBA00023002"/>
    </source>
</evidence>
<reference evidence="13 14" key="1">
    <citation type="submission" date="2018-05" db="EMBL/GenBank/DDBJ databases">
        <title>Genomic Encyclopedia of Type Strains, Phase IV (KMG-IV): sequencing the most valuable type-strain genomes for metagenomic binning, comparative biology and taxonomic classification.</title>
        <authorList>
            <person name="Goeker M."/>
        </authorList>
    </citation>
    <scope>NUCLEOTIDE SEQUENCE [LARGE SCALE GENOMIC DNA]</scope>
    <source>
        <strain evidence="13 14">DSM 44704</strain>
    </source>
</reference>
<feature type="domain" description="PKS/mFAS DH" evidence="12">
    <location>
        <begin position="888"/>
        <end position="1165"/>
    </location>
</feature>
<dbReference type="InterPro" id="IPR013968">
    <property type="entry name" value="PKS_KR"/>
</dbReference>
<dbReference type="Pfam" id="PF00550">
    <property type="entry name" value="PP-binding"/>
    <property type="match status" value="1"/>
</dbReference>
<dbReference type="SMART" id="SM00829">
    <property type="entry name" value="PKS_ER"/>
    <property type="match status" value="1"/>
</dbReference>
<dbReference type="Gene3D" id="3.10.129.110">
    <property type="entry name" value="Polyketide synthase dehydratase"/>
    <property type="match status" value="1"/>
</dbReference>
<dbReference type="PANTHER" id="PTHR43775">
    <property type="entry name" value="FATTY ACID SYNTHASE"/>
    <property type="match status" value="1"/>
</dbReference>
<dbReference type="EMBL" id="QJKF01000002">
    <property type="protein sequence ID" value="PXX69277.1"/>
    <property type="molecule type" value="Genomic_DNA"/>
</dbReference>
<dbReference type="InterPro" id="IPR014043">
    <property type="entry name" value="Acyl_transferase_dom"/>
</dbReference>
<evidence type="ECO:0000256" key="9">
    <source>
        <dbReference type="RuleBase" id="RU361277"/>
    </source>
</evidence>
<keyword evidence="1" id="KW-0596">Phosphopantetheine</keyword>
<keyword evidence="5" id="KW-0560">Oxidoreductase</keyword>
<dbReference type="Proteomes" id="UP000247569">
    <property type="component" value="Unassembled WGS sequence"/>
</dbReference>
<evidence type="ECO:0000259" key="10">
    <source>
        <dbReference type="PROSITE" id="PS50075"/>
    </source>
</evidence>
<dbReference type="InterPro" id="IPR014030">
    <property type="entry name" value="Ketoacyl_synth_N"/>
</dbReference>
<dbReference type="PROSITE" id="PS00059">
    <property type="entry name" value="ADH_ZINC"/>
    <property type="match status" value="1"/>
</dbReference>
<dbReference type="InterPro" id="IPR020807">
    <property type="entry name" value="PKS_DH"/>
</dbReference>
<dbReference type="InterPro" id="IPR001227">
    <property type="entry name" value="Ac_transferase_dom_sf"/>
</dbReference>
<dbReference type="GO" id="GO:0006633">
    <property type="term" value="P:fatty acid biosynthetic process"/>
    <property type="evidence" value="ECO:0007669"/>
    <property type="project" value="InterPro"/>
</dbReference>
<feature type="region of interest" description="N-terminal hotdog fold" evidence="8">
    <location>
        <begin position="888"/>
        <end position="1015"/>
    </location>
</feature>
<feature type="active site" description="Proton acceptor; for dehydratase activity" evidence="8">
    <location>
        <position position="926"/>
    </location>
</feature>
<dbReference type="Pfam" id="PF00107">
    <property type="entry name" value="ADH_zinc_N"/>
    <property type="match status" value="1"/>
</dbReference>
<dbReference type="SMART" id="SM00823">
    <property type="entry name" value="PKS_PP"/>
    <property type="match status" value="1"/>
</dbReference>
<dbReference type="GO" id="GO:0004312">
    <property type="term" value="F:fatty acid synthase activity"/>
    <property type="evidence" value="ECO:0007669"/>
    <property type="project" value="TreeGrafter"/>
</dbReference>
<keyword evidence="14" id="KW-1185">Reference proteome</keyword>
<keyword evidence="7" id="KW-0012">Acyltransferase</keyword>
<dbReference type="InterPro" id="IPR020843">
    <property type="entry name" value="ER"/>
</dbReference>
<dbReference type="Pfam" id="PF14765">
    <property type="entry name" value="PS-DH"/>
    <property type="match status" value="1"/>
</dbReference>
<dbReference type="CDD" id="cd00833">
    <property type="entry name" value="PKS"/>
    <property type="match status" value="1"/>
</dbReference>
<feature type="region of interest" description="C-terminal hotdog fold" evidence="8">
    <location>
        <begin position="1026"/>
        <end position="1165"/>
    </location>
</feature>
<dbReference type="SMART" id="SM00825">
    <property type="entry name" value="PKS_KS"/>
    <property type="match status" value="1"/>
</dbReference>
<dbReference type="SUPFAM" id="SSF51735">
    <property type="entry name" value="NAD(P)-binding Rossmann-fold domains"/>
    <property type="match status" value="3"/>
</dbReference>
<evidence type="ECO:0000259" key="11">
    <source>
        <dbReference type="PROSITE" id="PS52004"/>
    </source>
</evidence>
<dbReference type="InterPro" id="IPR049552">
    <property type="entry name" value="PKS_DH_N"/>
</dbReference>
<name>A0A318KLF8_9NOCA</name>
<dbReference type="Pfam" id="PF21089">
    <property type="entry name" value="PKS_DH_N"/>
    <property type="match status" value="1"/>
</dbReference>